<gene>
    <name evidence="3" type="ORF">OEZ85_009258</name>
</gene>
<reference evidence="3 4" key="1">
    <citation type="submission" date="2023-05" db="EMBL/GenBank/DDBJ databases">
        <title>A 100% complete, gapless, phased diploid assembly of the Scenedesmus obliquus UTEX 3031 genome.</title>
        <authorList>
            <person name="Biondi T.C."/>
            <person name="Hanschen E.R."/>
            <person name="Kwon T."/>
            <person name="Eng W."/>
            <person name="Kruse C.P.S."/>
            <person name="Koehler S.I."/>
            <person name="Kunde Y."/>
            <person name="Gleasner C.D."/>
            <person name="You Mak K.T."/>
            <person name="Polle J."/>
            <person name="Hovde B.T."/>
            <person name="Starkenburg S.R."/>
        </authorList>
    </citation>
    <scope>NUCLEOTIDE SEQUENCE [LARGE SCALE GENOMIC DNA]</scope>
    <source>
        <strain evidence="3 4">DOE0152z</strain>
    </source>
</reference>
<evidence type="ECO:0000259" key="2">
    <source>
        <dbReference type="Pfam" id="PF13837"/>
    </source>
</evidence>
<keyword evidence="4" id="KW-1185">Reference proteome</keyword>
<protein>
    <recommendedName>
        <fullName evidence="2">Myb/SANT-like DNA-binding domain-containing protein</fullName>
    </recommendedName>
</protein>
<dbReference type="Pfam" id="PF13837">
    <property type="entry name" value="Myb_DNA-bind_4"/>
    <property type="match status" value="1"/>
</dbReference>
<organism evidence="3 4">
    <name type="scientific">Tetradesmus obliquus</name>
    <name type="common">Green alga</name>
    <name type="synonym">Acutodesmus obliquus</name>
    <dbReference type="NCBI Taxonomy" id="3088"/>
    <lineage>
        <taxon>Eukaryota</taxon>
        <taxon>Viridiplantae</taxon>
        <taxon>Chlorophyta</taxon>
        <taxon>core chlorophytes</taxon>
        <taxon>Chlorophyceae</taxon>
        <taxon>CS clade</taxon>
        <taxon>Sphaeropleales</taxon>
        <taxon>Scenedesmaceae</taxon>
        <taxon>Tetradesmus</taxon>
    </lineage>
</organism>
<dbReference type="EMBL" id="CP126216">
    <property type="protein sequence ID" value="WIA17743.1"/>
    <property type="molecule type" value="Genomic_DNA"/>
</dbReference>
<dbReference type="Gene3D" id="1.10.10.60">
    <property type="entry name" value="Homeodomain-like"/>
    <property type="match status" value="1"/>
</dbReference>
<dbReference type="InterPro" id="IPR044822">
    <property type="entry name" value="Myb_DNA-bind_4"/>
</dbReference>
<evidence type="ECO:0000313" key="4">
    <source>
        <dbReference type="Proteomes" id="UP001244341"/>
    </source>
</evidence>
<feature type="domain" description="Myb/SANT-like DNA-binding" evidence="2">
    <location>
        <begin position="137"/>
        <end position="208"/>
    </location>
</feature>
<proteinExistence type="predicted"/>
<evidence type="ECO:0000313" key="3">
    <source>
        <dbReference type="EMBL" id="WIA17743.1"/>
    </source>
</evidence>
<feature type="region of interest" description="Disordered" evidence="1">
    <location>
        <begin position="61"/>
        <end position="135"/>
    </location>
</feature>
<sequence length="217" mass="23006">MAEWSPFGEFRGPGSAPIQFNALDASVEPAAINTSQHGAPANGHHDGEVAAALISTRSSVFTDDNWTPPEPRTHSQVEDQQATPATGGAAASVGWQSPQVTSAAGDGQTLPQRAPGAAGGSSCQEPGRGQAVQAPSRWWWSTAEADTLVKIHRREKQMGQNNSTGTPRGVNWEKVAAELAVLYTPARTAKACQKKIESLRAPTRKSARASRVAFSRW</sequence>
<name>A0ABY8U8F8_TETOB</name>
<feature type="compositionally biased region" description="Low complexity" evidence="1">
    <location>
        <begin position="80"/>
        <end position="91"/>
    </location>
</feature>
<accession>A0ABY8U8F8</accession>
<dbReference type="Proteomes" id="UP001244341">
    <property type="component" value="Chromosome 9b"/>
</dbReference>
<evidence type="ECO:0000256" key="1">
    <source>
        <dbReference type="SAM" id="MobiDB-lite"/>
    </source>
</evidence>